<dbReference type="EMBL" id="GBXM01077720">
    <property type="protein sequence ID" value="JAH30857.1"/>
    <property type="molecule type" value="Transcribed_RNA"/>
</dbReference>
<dbReference type="AlphaFoldDB" id="A0A0E9RPX7"/>
<evidence type="ECO:0000313" key="1">
    <source>
        <dbReference type="EMBL" id="JAH30857.1"/>
    </source>
</evidence>
<organism evidence="1">
    <name type="scientific">Anguilla anguilla</name>
    <name type="common">European freshwater eel</name>
    <name type="synonym">Muraena anguilla</name>
    <dbReference type="NCBI Taxonomy" id="7936"/>
    <lineage>
        <taxon>Eukaryota</taxon>
        <taxon>Metazoa</taxon>
        <taxon>Chordata</taxon>
        <taxon>Craniata</taxon>
        <taxon>Vertebrata</taxon>
        <taxon>Euteleostomi</taxon>
        <taxon>Actinopterygii</taxon>
        <taxon>Neopterygii</taxon>
        <taxon>Teleostei</taxon>
        <taxon>Anguilliformes</taxon>
        <taxon>Anguillidae</taxon>
        <taxon>Anguilla</taxon>
    </lineage>
</organism>
<accession>A0A0E9RPX7</accession>
<reference evidence="1" key="1">
    <citation type="submission" date="2014-11" db="EMBL/GenBank/DDBJ databases">
        <authorList>
            <person name="Amaro Gonzalez C."/>
        </authorList>
    </citation>
    <scope>NUCLEOTIDE SEQUENCE</scope>
</reference>
<sequence>MQMQKHVPLRTNSQCFFFCLVMETCSFQ</sequence>
<reference evidence="1" key="2">
    <citation type="journal article" date="2015" name="Fish Shellfish Immunol.">
        <title>Early steps in the European eel (Anguilla anguilla)-Vibrio vulnificus interaction in the gills: Role of the RtxA13 toxin.</title>
        <authorList>
            <person name="Callol A."/>
            <person name="Pajuelo D."/>
            <person name="Ebbesson L."/>
            <person name="Teles M."/>
            <person name="MacKenzie S."/>
            <person name="Amaro C."/>
        </authorList>
    </citation>
    <scope>NUCLEOTIDE SEQUENCE</scope>
</reference>
<proteinExistence type="predicted"/>
<protein>
    <submittedName>
        <fullName evidence="1">Uncharacterized protein</fullName>
    </submittedName>
</protein>
<name>A0A0E9RPX7_ANGAN</name>